<dbReference type="GO" id="GO:2000344">
    <property type="term" value="P:positive regulation of acrosome reaction"/>
    <property type="evidence" value="ECO:0007669"/>
    <property type="project" value="UniProtKB-UniRule"/>
</dbReference>
<proteinExistence type="inferred from homology"/>
<dbReference type="GO" id="GO:0035803">
    <property type="term" value="P:egg coat formation"/>
    <property type="evidence" value="ECO:0007669"/>
    <property type="project" value="UniProtKB-UniRule"/>
</dbReference>
<keyword evidence="2" id="KW-0472">Membrane</keyword>
<comment type="PTM">
    <text evidence="2">Proteolytically cleaved before the transmembrane segment to yield the secreted ectodomain incorporated in the zona pellucida.</text>
</comment>
<accession>A0A9Q0I5V6</accession>
<reference evidence="4" key="1">
    <citation type="submission" date="2022-07" db="EMBL/GenBank/DDBJ databases">
        <title>Chromosome-level genome of Muraenolepis orangiensis.</title>
        <authorList>
            <person name="Kim J."/>
        </authorList>
    </citation>
    <scope>NUCLEOTIDE SEQUENCE</scope>
    <source>
        <strain evidence="4">KU_S4_2022</strain>
        <tissue evidence="4">Muscle</tissue>
    </source>
</reference>
<dbReference type="PANTHER" id="PTHR11576:SF2">
    <property type="entry name" value="ZONA PELLUCIDA SPERM-BINDING PROTEIN 3"/>
    <property type="match status" value="1"/>
</dbReference>
<dbReference type="GO" id="GO:0035804">
    <property type="term" value="F:structural constituent of egg coat"/>
    <property type="evidence" value="ECO:0007669"/>
    <property type="project" value="UniProtKB-UniRule"/>
</dbReference>
<feature type="transmembrane region" description="Helical" evidence="2">
    <location>
        <begin position="444"/>
        <end position="470"/>
    </location>
</feature>
<evidence type="ECO:0000313" key="5">
    <source>
        <dbReference type="Proteomes" id="UP001148018"/>
    </source>
</evidence>
<evidence type="ECO:0000256" key="1">
    <source>
        <dbReference type="ARBA" id="ARBA00023157"/>
    </source>
</evidence>
<keyword evidence="5" id="KW-1185">Reference proteome</keyword>
<dbReference type="PANTHER" id="PTHR11576">
    <property type="entry name" value="ZONA PELLUCIDA SPERM-BINDING PROTEIN 3"/>
    <property type="match status" value="1"/>
</dbReference>
<dbReference type="FunFam" id="2.60.40.4100:FF:000002">
    <property type="entry name" value="Zona pellucida sperm-binding protein 3"/>
    <property type="match status" value="1"/>
</dbReference>
<keyword evidence="2" id="KW-0732">Signal</keyword>
<evidence type="ECO:0000256" key="2">
    <source>
        <dbReference type="RuleBase" id="RU367066"/>
    </source>
</evidence>
<dbReference type="EMBL" id="JANIIK010000119">
    <property type="protein sequence ID" value="KAJ3584726.1"/>
    <property type="molecule type" value="Genomic_DNA"/>
</dbReference>
<dbReference type="Pfam" id="PF00100">
    <property type="entry name" value="Zona_pellucida"/>
    <property type="match status" value="1"/>
</dbReference>
<keyword evidence="2" id="KW-0964">Secreted</keyword>
<feature type="domain" description="ZP" evidence="3">
    <location>
        <begin position="77"/>
        <end position="344"/>
    </location>
</feature>
<evidence type="ECO:0000259" key="3">
    <source>
        <dbReference type="PROSITE" id="PS51034"/>
    </source>
</evidence>
<dbReference type="Gene3D" id="2.60.40.3210">
    <property type="entry name" value="Zona pellucida, ZP-N domain"/>
    <property type="match status" value="1"/>
</dbReference>
<comment type="caution">
    <text evidence="4">The sequence shown here is derived from an EMBL/GenBank/DDBJ whole genome shotgun (WGS) entry which is preliminary data.</text>
</comment>
<evidence type="ECO:0000313" key="4">
    <source>
        <dbReference type="EMBL" id="KAJ3584726.1"/>
    </source>
</evidence>
<keyword evidence="2" id="KW-0165">Cleavage on pair of basic residues</keyword>
<organism evidence="4 5">
    <name type="scientific">Muraenolepis orangiensis</name>
    <name type="common">Patagonian moray cod</name>
    <dbReference type="NCBI Taxonomy" id="630683"/>
    <lineage>
        <taxon>Eukaryota</taxon>
        <taxon>Metazoa</taxon>
        <taxon>Chordata</taxon>
        <taxon>Craniata</taxon>
        <taxon>Vertebrata</taxon>
        <taxon>Euteleostomi</taxon>
        <taxon>Actinopterygii</taxon>
        <taxon>Neopterygii</taxon>
        <taxon>Teleostei</taxon>
        <taxon>Neoteleostei</taxon>
        <taxon>Acanthomorphata</taxon>
        <taxon>Zeiogadaria</taxon>
        <taxon>Gadariae</taxon>
        <taxon>Gadiformes</taxon>
        <taxon>Muraenolepidoidei</taxon>
        <taxon>Muraenolepididae</taxon>
        <taxon>Muraenolepis</taxon>
    </lineage>
</organism>
<comment type="similarity">
    <text evidence="2">Belongs to the ZP domain family. ZPC subfamily.</text>
</comment>
<dbReference type="SMART" id="SM00241">
    <property type="entry name" value="ZP"/>
    <property type="match status" value="1"/>
</dbReference>
<dbReference type="InterPro" id="IPR001507">
    <property type="entry name" value="ZP_dom"/>
</dbReference>
<dbReference type="OrthoDB" id="8880842at2759"/>
<comment type="function">
    <text evidence="2">Component of the zona pellucida, an extracellular matrix surrounding oocytes which mediates sperm binding, induction of the acrosome reaction and prevents post-fertilization polyspermy. The zona pellucida is composed of 3 to 4 glycoproteins, ZP1, ZP2, ZP3, and ZP4. ZP3 is essential for sperm binding and zona matrix formation.</text>
</comment>
<protein>
    <recommendedName>
        <fullName evidence="2">Zona pellucida sperm-binding protein 3</fullName>
    </recommendedName>
</protein>
<keyword evidence="2" id="KW-0272">Extracellular matrix</keyword>
<dbReference type="GO" id="GO:0032190">
    <property type="term" value="F:acrosin binding"/>
    <property type="evidence" value="ECO:0007669"/>
    <property type="project" value="TreeGrafter"/>
</dbReference>
<keyword evidence="1 2" id="KW-1015">Disulfide bond</keyword>
<keyword evidence="2" id="KW-1003">Cell membrane</keyword>
<feature type="signal peptide" evidence="2">
    <location>
        <begin position="1"/>
        <end position="16"/>
    </location>
</feature>
<dbReference type="Proteomes" id="UP001148018">
    <property type="component" value="Unassembled WGS sequence"/>
</dbReference>
<keyword evidence="2" id="KW-1133">Transmembrane helix</keyword>
<dbReference type="GO" id="GO:0005886">
    <property type="term" value="C:plasma membrane"/>
    <property type="evidence" value="ECO:0007669"/>
    <property type="project" value="UniProtKB-SubCell"/>
</dbReference>
<name>A0A9Q0I5V6_9TELE</name>
<dbReference type="GO" id="GO:0007339">
    <property type="term" value="P:binding of sperm to zona pellucida"/>
    <property type="evidence" value="ECO:0007669"/>
    <property type="project" value="UniProtKB-UniRule"/>
</dbReference>
<sequence>MLWLFGLAFCVVASTAGTLDVQANGDTGDRRLDGSAPSADRPKELTFPSTATKAGVVRRLTLKRELVEIPEQGPEPRAFRQGLQTSHFALVKSKPQSRLSAQSVAVRCGEGEVNAEVKRDFLGNGQRVKASDLMLGGCAASMTDTSLVYTFSLVYEPTPIGTTSIIKTNAAQAEIECRYPRKQLVSSGGVRPSWKPHATAVLTEQRLGFSLRLMTEDWRHQRPSAVYRVGDVMHVEASVLGGHHVPLVVFVDHCQATLGPDATAQPSYRFISNHGCLTDAKVTGGRSYFKDRSRDEMLRFQLQAFRFPQDPRAAMFITCYLKATAVPAAIDAEHKACSFLTEANRWVASGGDNQVCSCCETTCSVQRRRSKRNGNQSSDTDLEWAGQAALGPILVQEVTPERAGLPDASGVLPPPLVFQDAELPLEDSFPPRLLPSAPDSAPSTLVLCSLGVAGALLQGLVAFSIIVLIYRQSRRQPARHAMCT</sequence>
<dbReference type="PROSITE" id="PS51034">
    <property type="entry name" value="ZP_2"/>
    <property type="match status" value="1"/>
</dbReference>
<keyword evidence="2" id="KW-0812">Transmembrane</keyword>
<dbReference type="GO" id="GO:0035805">
    <property type="term" value="C:egg coat"/>
    <property type="evidence" value="ECO:0007669"/>
    <property type="project" value="UniProtKB-SubCell"/>
</dbReference>
<dbReference type="Gene3D" id="2.60.40.4100">
    <property type="entry name" value="Zona pellucida, ZP-C domain"/>
    <property type="match status" value="1"/>
</dbReference>
<comment type="subcellular location">
    <subcellularLocation>
        <location evidence="2">Zona pellucida</location>
    </subcellularLocation>
    <subcellularLocation>
        <location evidence="2">Cell membrane</location>
        <topology evidence="2">Single-pass type I membrane protein</topology>
    </subcellularLocation>
</comment>
<dbReference type="AlphaFoldDB" id="A0A9Q0I5V6"/>
<comment type="domain">
    <text evidence="2">The ZP domain is involved in the polymerization of the ZP proteins to form the zona pellucida.</text>
</comment>
<dbReference type="InterPro" id="IPR042235">
    <property type="entry name" value="ZP-C_dom"/>
</dbReference>
<gene>
    <name evidence="4" type="ORF">NHX12_015221</name>
</gene>
<feature type="chain" id="PRO_5040541405" description="Zona pellucida sperm-binding protein 3" evidence="2">
    <location>
        <begin position="17"/>
        <end position="484"/>
    </location>
</feature>
<dbReference type="InterPro" id="IPR055355">
    <property type="entry name" value="ZP-C"/>
</dbReference>